<evidence type="ECO:0000256" key="7">
    <source>
        <dbReference type="ARBA" id="ARBA00022857"/>
    </source>
</evidence>
<evidence type="ECO:0000256" key="5">
    <source>
        <dbReference type="ARBA" id="ARBA00022741"/>
    </source>
</evidence>
<dbReference type="GO" id="GO:0004324">
    <property type="term" value="F:ferredoxin-NADP+ reductase activity"/>
    <property type="evidence" value="ECO:0007669"/>
    <property type="project" value="UniProtKB-EC"/>
</dbReference>
<gene>
    <name evidence="11" type="ORF">SAMN05192583_0433</name>
</gene>
<dbReference type="CDD" id="cd06195">
    <property type="entry name" value="FNR1"/>
    <property type="match status" value="1"/>
</dbReference>
<evidence type="ECO:0000313" key="11">
    <source>
        <dbReference type="EMBL" id="SEM50334.1"/>
    </source>
</evidence>
<accession>A0A1H7YWW9</accession>
<dbReference type="GO" id="GO:0000166">
    <property type="term" value="F:nucleotide binding"/>
    <property type="evidence" value="ECO:0007669"/>
    <property type="project" value="UniProtKB-KW"/>
</dbReference>
<dbReference type="Pfam" id="PF00175">
    <property type="entry name" value="NAD_binding_1"/>
    <property type="match status" value="1"/>
</dbReference>
<evidence type="ECO:0000256" key="6">
    <source>
        <dbReference type="ARBA" id="ARBA00022827"/>
    </source>
</evidence>
<dbReference type="Pfam" id="PF00970">
    <property type="entry name" value="FAD_binding_6"/>
    <property type="match status" value="1"/>
</dbReference>
<keyword evidence="12" id="KW-1185">Reference proteome</keyword>
<dbReference type="RefSeq" id="WP_093663804.1">
    <property type="nucleotide sequence ID" value="NZ_FOCF01000001.1"/>
</dbReference>
<dbReference type="PANTHER" id="PTHR47878:SF1">
    <property type="entry name" value="FLAVODOXIN_FERREDOXIN--NADP REDUCTASE"/>
    <property type="match status" value="1"/>
</dbReference>
<dbReference type="InterPro" id="IPR039261">
    <property type="entry name" value="FNR_nucleotide-bd"/>
</dbReference>
<keyword evidence="4" id="KW-0285">Flavoprotein</keyword>
<dbReference type="AlphaFoldDB" id="A0A1H7YWW9"/>
<organism evidence="11 12">
    <name type="scientific">Sphingomonas gellani</name>
    <dbReference type="NCBI Taxonomy" id="1166340"/>
    <lineage>
        <taxon>Bacteria</taxon>
        <taxon>Pseudomonadati</taxon>
        <taxon>Pseudomonadota</taxon>
        <taxon>Alphaproteobacteria</taxon>
        <taxon>Sphingomonadales</taxon>
        <taxon>Sphingomonadaceae</taxon>
        <taxon>Sphingomonas</taxon>
    </lineage>
</organism>
<evidence type="ECO:0000256" key="1">
    <source>
        <dbReference type="ARBA" id="ARBA00001974"/>
    </source>
</evidence>
<dbReference type="SUPFAM" id="SSF52343">
    <property type="entry name" value="Ferredoxin reductase-like, C-terminal NADP-linked domain"/>
    <property type="match status" value="1"/>
</dbReference>
<keyword evidence="5" id="KW-0547">Nucleotide-binding</keyword>
<feature type="domain" description="FAD-binding FR-type" evidence="10">
    <location>
        <begin position="13"/>
        <end position="114"/>
    </location>
</feature>
<protein>
    <recommendedName>
        <fullName evidence="3">ferredoxin--NADP(+) reductase</fullName>
        <ecNumber evidence="3">1.18.1.2</ecNumber>
    </recommendedName>
</protein>
<evidence type="ECO:0000313" key="12">
    <source>
        <dbReference type="Proteomes" id="UP000199206"/>
    </source>
</evidence>
<dbReference type="GO" id="GO:0034599">
    <property type="term" value="P:cellular response to oxidative stress"/>
    <property type="evidence" value="ECO:0007669"/>
    <property type="project" value="TreeGrafter"/>
</dbReference>
<comment type="cofactor">
    <cofactor evidence="1">
        <name>FAD</name>
        <dbReference type="ChEBI" id="CHEBI:57692"/>
    </cofactor>
</comment>
<dbReference type="PROSITE" id="PS51384">
    <property type="entry name" value="FAD_FR"/>
    <property type="match status" value="1"/>
</dbReference>
<evidence type="ECO:0000256" key="3">
    <source>
        <dbReference type="ARBA" id="ARBA00013223"/>
    </source>
</evidence>
<dbReference type="STRING" id="1166340.SAMN05192583_0433"/>
<dbReference type="Gene3D" id="2.40.30.10">
    <property type="entry name" value="Translation factors"/>
    <property type="match status" value="1"/>
</dbReference>
<evidence type="ECO:0000256" key="2">
    <source>
        <dbReference type="ARBA" id="ARBA00008312"/>
    </source>
</evidence>
<dbReference type="PRINTS" id="PR00371">
    <property type="entry name" value="FPNCR"/>
</dbReference>
<evidence type="ECO:0000256" key="9">
    <source>
        <dbReference type="ARBA" id="ARBA00047776"/>
    </source>
</evidence>
<name>A0A1H7YWW9_9SPHN</name>
<dbReference type="InterPro" id="IPR008333">
    <property type="entry name" value="Cbr1-like_FAD-bd_dom"/>
</dbReference>
<dbReference type="GO" id="GO:0042167">
    <property type="term" value="P:heme catabolic process"/>
    <property type="evidence" value="ECO:0007669"/>
    <property type="project" value="TreeGrafter"/>
</dbReference>
<sequence length="268" mass="30454">MSELTLEQVAEARGLYAPRVTWVHHWTPDLFSFRVERPQSFRFVSGEFVMIGLAQPDGKPLLRAYSIASPSWEEHLEFFSVKVQEGALTSRLQHLEVGDRILLGRKPTGTLVLDALEPGERLIMVGTGTGLAPFLSVLRDPETHERFGHIVVSHTVRQAEELAYRTFLEEEIRSDEIFGELLKDRFTYYPSVTRGEFHRKGRITDRIREGLFRQDLGLGIEARQTSRFMICGSIAFNKEMVEILTGWGLTEGTQSNPGQFVVERAFVG</sequence>
<dbReference type="InterPro" id="IPR017938">
    <property type="entry name" value="Riboflavin_synthase-like_b-brl"/>
</dbReference>
<dbReference type="InterPro" id="IPR017927">
    <property type="entry name" value="FAD-bd_FR_type"/>
</dbReference>
<dbReference type="EMBL" id="FOCF01000001">
    <property type="protein sequence ID" value="SEM50334.1"/>
    <property type="molecule type" value="Genomic_DNA"/>
</dbReference>
<dbReference type="InterPro" id="IPR051930">
    <property type="entry name" value="FNR_type-1"/>
</dbReference>
<dbReference type="PANTHER" id="PTHR47878">
    <property type="entry name" value="OXIDOREDUCTASE FAD/NAD(P)-BINDING DOMAIN PROTEIN"/>
    <property type="match status" value="1"/>
</dbReference>
<dbReference type="InterPro" id="IPR001709">
    <property type="entry name" value="Flavoprot_Pyr_Nucl_cyt_Rdtase"/>
</dbReference>
<dbReference type="OrthoDB" id="9784483at2"/>
<evidence type="ECO:0000256" key="4">
    <source>
        <dbReference type="ARBA" id="ARBA00022630"/>
    </source>
</evidence>
<comment type="similarity">
    <text evidence="2">Belongs to the ferredoxin--NADP reductase type 1 family.</text>
</comment>
<keyword evidence="6" id="KW-0274">FAD</keyword>
<keyword evidence="7" id="KW-0521">NADP</keyword>
<dbReference type="InterPro" id="IPR033892">
    <property type="entry name" value="FNR_bac"/>
</dbReference>
<dbReference type="Proteomes" id="UP000199206">
    <property type="component" value="Unassembled WGS sequence"/>
</dbReference>
<evidence type="ECO:0000259" key="10">
    <source>
        <dbReference type="PROSITE" id="PS51384"/>
    </source>
</evidence>
<proteinExistence type="inferred from homology"/>
<reference evidence="12" key="1">
    <citation type="submission" date="2016-10" db="EMBL/GenBank/DDBJ databases">
        <authorList>
            <person name="Varghese N."/>
            <person name="Submissions S."/>
        </authorList>
    </citation>
    <scope>NUCLEOTIDE SEQUENCE [LARGE SCALE GENOMIC DNA]</scope>
    <source>
        <strain evidence="12">S6-262</strain>
    </source>
</reference>
<comment type="catalytic activity">
    <reaction evidence="9">
        <text>2 reduced [2Fe-2S]-[ferredoxin] + NADP(+) + H(+) = 2 oxidized [2Fe-2S]-[ferredoxin] + NADPH</text>
        <dbReference type="Rhea" id="RHEA:20125"/>
        <dbReference type="Rhea" id="RHEA-COMP:10000"/>
        <dbReference type="Rhea" id="RHEA-COMP:10001"/>
        <dbReference type="ChEBI" id="CHEBI:15378"/>
        <dbReference type="ChEBI" id="CHEBI:33737"/>
        <dbReference type="ChEBI" id="CHEBI:33738"/>
        <dbReference type="ChEBI" id="CHEBI:57783"/>
        <dbReference type="ChEBI" id="CHEBI:58349"/>
        <dbReference type="EC" id="1.18.1.2"/>
    </reaction>
</comment>
<keyword evidence="8" id="KW-0560">Oxidoreductase</keyword>
<evidence type="ECO:0000256" key="8">
    <source>
        <dbReference type="ARBA" id="ARBA00023002"/>
    </source>
</evidence>
<dbReference type="SUPFAM" id="SSF63380">
    <property type="entry name" value="Riboflavin synthase domain-like"/>
    <property type="match status" value="1"/>
</dbReference>
<dbReference type="EC" id="1.18.1.2" evidence="3"/>
<dbReference type="Gene3D" id="3.40.50.80">
    <property type="entry name" value="Nucleotide-binding domain of ferredoxin-NADP reductase (FNR) module"/>
    <property type="match status" value="1"/>
</dbReference>
<dbReference type="InterPro" id="IPR001433">
    <property type="entry name" value="OxRdtase_FAD/NAD-bd"/>
</dbReference>